<evidence type="ECO:0000256" key="2">
    <source>
        <dbReference type="ARBA" id="ARBA00010694"/>
    </source>
</evidence>
<feature type="transmembrane region" description="Helical" evidence="8">
    <location>
        <begin position="128"/>
        <end position="146"/>
    </location>
</feature>
<feature type="chain" id="PRO_5030707400" description="UDP-xylose and UDP-N-acetylglucosamine transporter" evidence="9">
    <location>
        <begin position="20"/>
        <end position="307"/>
    </location>
</feature>
<keyword evidence="9" id="KW-0732">Signal</keyword>
<feature type="transmembrane region" description="Helical" evidence="8">
    <location>
        <begin position="73"/>
        <end position="91"/>
    </location>
</feature>
<dbReference type="GO" id="GO:0005464">
    <property type="term" value="F:UDP-xylose transmembrane transporter activity"/>
    <property type="evidence" value="ECO:0007669"/>
    <property type="project" value="TreeGrafter"/>
</dbReference>
<dbReference type="GO" id="GO:0000139">
    <property type="term" value="C:Golgi membrane"/>
    <property type="evidence" value="ECO:0007669"/>
    <property type="project" value="TreeGrafter"/>
</dbReference>
<accession>A0A7R9AZT4</accession>
<evidence type="ECO:0000256" key="1">
    <source>
        <dbReference type="ARBA" id="ARBA00004127"/>
    </source>
</evidence>
<evidence type="ECO:0000313" key="10">
    <source>
        <dbReference type="EMBL" id="CAD7263642.1"/>
    </source>
</evidence>
<evidence type="ECO:0008006" key="11">
    <source>
        <dbReference type="Google" id="ProtNLM"/>
    </source>
</evidence>
<dbReference type="Pfam" id="PF08449">
    <property type="entry name" value="UAA"/>
    <property type="match status" value="1"/>
</dbReference>
<keyword evidence="7 8" id="KW-0472">Membrane</keyword>
<keyword evidence="6 8" id="KW-1133">Transmembrane helix</keyword>
<dbReference type="GO" id="GO:0005462">
    <property type="term" value="F:UDP-N-acetylglucosamine transmembrane transporter activity"/>
    <property type="evidence" value="ECO:0007669"/>
    <property type="project" value="TreeGrafter"/>
</dbReference>
<gene>
    <name evidence="10" type="ORF">TSIB3V08_LOCUS7715</name>
</gene>
<evidence type="ECO:0000256" key="4">
    <source>
        <dbReference type="ARBA" id="ARBA00022597"/>
    </source>
</evidence>
<feature type="transmembrane region" description="Helical" evidence="8">
    <location>
        <begin position="97"/>
        <end position="119"/>
    </location>
</feature>
<comment type="similarity">
    <text evidence="2">Belongs to the nucleotide-sugar transporter family. SLC35B subfamily.</text>
</comment>
<feature type="transmembrane region" description="Helical" evidence="8">
    <location>
        <begin position="271"/>
        <end position="291"/>
    </location>
</feature>
<evidence type="ECO:0000256" key="5">
    <source>
        <dbReference type="ARBA" id="ARBA00022692"/>
    </source>
</evidence>
<comment type="subcellular location">
    <subcellularLocation>
        <location evidence="1">Endomembrane system</location>
        <topology evidence="1">Multi-pass membrane protein</topology>
    </subcellularLocation>
</comment>
<keyword evidence="5 8" id="KW-0812">Transmembrane</keyword>
<protein>
    <recommendedName>
        <fullName evidence="11">UDP-xylose and UDP-N-acetylglucosamine transporter</fullName>
    </recommendedName>
</protein>
<proteinExistence type="inferred from homology"/>
<feature type="transmembrane region" description="Helical" evidence="8">
    <location>
        <begin position="215"/>
        <end position="237"/>
    </location>
</feature>
<evidence type="ECO:0000256" key="6">
    <source>
        <dbReference type="ARBA" id="ARBA00022989"/>
    </source>
</evidence>
<dbReference type="GO" id="GO:0005789">
    <property type="term" value="C:endoplasmic reticulum membrane"/>
    <property type="evidence" value="ECO:0007669"/>
    <property type="project" value="TreeGrafter"/>
</dbReference>
<evidence type="ECO:0000256" key="9">
    <source>
        <dbReference type="SAM" id="SignalP"/>
    </source>
</evidence>
<dbReference type="PANTHER" id="PTHR10778:SF4">
    <property type="entry name" value="NUCLEOTIDE SUGAR TRANSPORTER SLC35B4"/>
    <property type="match status" value="1"/>
</dbReference>
<sequence length="307" mass="34818">MIQALEILLHFHSFSLLHLKVLFLLQNLGLRNQELDFDEGHLYPCIASVLQHLTFVDDAYFANGTLAALKRDYGILVLMFFIANLCNNYAFNFNIPMPLHMIFRAGSLIANMIMGVVILRKKYAFSKYLSVFMISAGIVICTFVSGQDVVRIILLTVALFVSARMGIYQEVLYAKYGKHPREALFYTHLLPLPGFLIWYQSIVEHAGFLAQSEPFAIPILGFGLPKIYICINSVYVLTTECSSLTVTLVVTLRKFVSLLFSIIYFKNDFTLLHWTGTLLVFVGTLIFTEIVSKIINSIRETSKVKTN</sequence>
<dbReference type="InterPro" id="IPR013657">
    <property type="entry name" value="SCL35B1-4/HUT1"/>
</dbReference>
<name>A0A7R9AZT4_TIMSH</name>
<dbReference type="EMBL" id="OC003737">
    <property type="protein sequence ID" value="CAD7263642.1"/>
    <property type="molecule type" value="Genomic_DNA"/>
</dbReference>
<dbReference type="PANTHER" id="PTHR10778">
    <property type="entry name" value="SOLUTE CARRIER FAMILY 35 MEMBER B"/>
    <property type="match status" value="1"/>
</dbReference>
<evidence type="ECO:0000256" key="7">
    <source>
        <dbReference type="ARBA" id="ARBA00023136"/>
    </source>
</evidence>
<evidence type="ECO:0000256" key="3">
    <source>
        <dbReference type="ARBA" id="ARBA00022448"/>
    </source>
</evidence>
<feature type="transmembrane region" description="Helical" evidence="8">
    <location>
        <begin position="152"/>
        <end position="171"/>
    </location>
</feature>
<reference evidence="10" key="1">
    <citation type="submission" date="2020-11" db="EMBL/GenBank/DDBJ databases">
        <authorList>
            <person name="Tran Van P."/>
        </authorList>
    </citation>
    <scope>NUCLEOTIDE SEQUENCE</scope>
</reference>
<keyword evidence="3" id="KW-0813">Transport</keyword>
<organism evidence="10">
    <name type="scientific">Timema shepardi</name>
    <name type="common">Walking stick</name>
    <dbReference type="NCBI Taxonomy" id="629360"/>
    <lineage>
        <taxon>Eukaryota</taxon>
        <taxon>Metazoa</taxon>
        <taxon>Ecdysozoa</taxon>
        <taxon>Arthropoda</taxon>
        <taxon>Hexapoda</taxon>
        <taxon>Insecta</taxon>
        <taxon>Pterygota</taxon>
        <taxon>Neoptera</taxon>
        <taxon>Polyneoptera</taxon>
        <taxon>Phasmatodea</taxon>
        <taxon>Timematodea</taxon>
        <taxon>Timematoidea</taxon>
        <taxon>Timematidae</taxon>
        <taxon>Timema</taxon>
    </lineage>
</organism>
<evidence type="ECO:0000256" key="8">
    <source>
        <dbReference type="SAM" id="Phobius"/>
    </source>
</evidence>
<feature type="transmembrane region" description="Helical" evidence="8">
    <location>
        <begin position="244"/>
        <end position="265"/>
    </location>
</feature>
<feature type="transmembrane region" description="Helical" evidence="8">
    <location>
        <begin position="183"/>
        <end position="203"/>
    </location>
</feature>
<dbReference type="AlphaFoldDB" id="A0A7R9AZT4"/>
<keyword evidence="4" id="KW-0762">Sugar transport</keyword>
<feature type="signal peptide" evidence="9">
    <location>
        <begin position="1"/>
        <end position="19"/>
    </location>
</feature>